<gene>
    <name evidence="2" type="ORF">O181_100158</name>
</gene>
<accession>A0A9Q3JE49</accession>
<reference evidence="2" key="1">
    <citation type="submission" date="2021-03" db="EMBL/GenBank/DDBJ databases">
        <title>Draft genome sequence of rust myrtle Austropuccinia psidii MF-1, a brazilian biotype.</title>
        <authorList>
            <person name="Quecine M.C."/>
            <person name="Pachon D.M.R."/>
            <person name="Bonatelli M.L."/>
            <person name="Correr F.H."/>
            <person name="Franceschini L.M."/>
            <person name="Leite T.F."/>
            <person name="Margarido G.R.A."/>
            <person name="Almeida C.A."/>
            <person name="Ferrarezi J.A."/>
            <person name="Labate C.A."/>
        </authorList>
    </citation>
    <scope>NUCLEOTIDE SEQUENCE</scope>
    <source>
        <strain evidence="2">MF-1</strain>
    </source>
</reference>
<comment type="caution">
    <text evidence="2">The sequence shown here is derived from an EMBL/GenBank/DDBJ whole genome shotgun (WGS) entry which is preliminary data.</text>
</comment>
<feature type="region of interest" description="Disordered" evidence="1">
    <location>
        <begin position="1"/>
        <end position="93"/>
    </location>
</feature>
<evidence type="ECO:0000313" key="3">
    <source>
        <dbReference type="Proteomes" id="UP000765509"/>
    </source>
</evidence>
<dbReference type="Proteomes" id="UP000765509">
    <property type="component" value="Unassembled WGS sequence"/>
</dbReference>
<sequence length="174" mass="19331">MASIDGKEKHDAFNSRMEEKQPSTTQASAKNSPRSQKQQFQREKAATSSKQGQRQGTSHKSLQPGLQNPKDSAGCHVKFISDGQNNDGIAENRGSQMKISEMISDIFDSIPELYDAINDVKTHVSEKNSSISNNLKTSSLSLSQINETLMFFEKVLRAIKTSYNENSFGNKLNE</sequence>
<organism evidence="2 3">
    <name type="scientific">Austropuccinia psidii MF-1</name>
    <dbReference type="NCBI Taxonomy" id="1389203"/>
    <lineage>
        <taxon>Eukaryota</taxon>
        <taxon>Fungi</taxon>
        <taxon>Dikarya</taxon>
        <taxon>Basidiomycota</taxon>
        <taxon>Pucciniomycotina</taxon>
        <taxon>Pucciniomycetes</taxon>
        <taxon>Pucciniales</taxon>
        <taxon>Sphaerophragmiaceae</taxon>
        <taxon>Austropuccinia</taxon>
    </lineage>
</organism>
<keyword evidence="3" id="KW-1185">Reference proteome</keyword>
<dbReference type="AlphaFoldDB" id="A0A9Q3JE49"/>
<protein>
    <submittedName>
        <fullName evidence="2">Uncharacterized protein</fullName>
    </submittedName>
</protein>
<evidence type="ECO:0000313" key="2">
    <source>
        <dbReference type="EMBL" id="MBW0560443.1"/>
    </source>
</evidence>
<dbReference type="EMBL" id="AVOT02069578">
    <property type="protein sequence ID" value="MBW0560443.1"/>
    <property type="molecule type" value="Genomic_DNA"/>
</dbReference>
<feature type="compositionally biased region" description="Basic and acidic residues" evidence="1">
    <location>
        <begin position="1"/>
        <end position="21"/>
    </location>
</feature>
<proteinExistence type="predicted"/>
<feature type="compositionally biased region" description="Polar residues" evidence="1">
    <location>
        <begin position="82"/>
        <end position="93"/>
    </location>
</feature>
<feature type="compositionally biased region" description="Polar residues" evidence="1">
    <location>
        <begin position="46"/>
        <end position="70"/>
    </location>
</feature>
<evidence type="ECO:0000256" key="1">
    <source>
        <dbReference type="SAM" id="MobiDB-lite"/>
    </source>
</evidence>
<name>A0A9Q3JE49_9BASI</name>
<feature type="compositionally biased region" description="Polar residues" evidence="1">
    <location>
        <begin position="22"/>
        <end position="39"/>
    </location>
</feature>